<gene>
    <name evidence="2" type="ORF">HERIO_674</name>
</gene>
<keyword evidence="1" id="KW-0472">Membrane</keyword>
<evidence type="ECO:0000313" key="3">
    <source>
        <dbReference type="Proteomes" id="UP000192356"/>
    </source>
</evidence>
<feature type="transmembrane region" description="Helical" evidence="1">
    <location>
        <begin position="49"/>
        <end position="69"/>
    </location>
</feature>
<evidence type="ECO:0000313" key="2">
    <source>
        <dbReference type="EMBL" id="ORD97442.1"/>
    </source>
</evidence>
<protein>
    <submittedName>
        <fullName evidence="2">Uncharacterized protein</fullName>
    </submittedName>
</protein>
<keyword evidence="3" id="KW-1185">Reference proteome</keyword>
<dbReference type="VEuPathDB" id="MicrosporidiaDB:A0H76_1189"/>
<name>A0A1X0QCH5_9MICR</name>
<proteinExistence type="predicted"/>
<sequence>MKKANLNTENKTKKLIIMIKHTLSLLILLIFTICIIHVSSIIILLNLKLVKALFITYTIFFIKLTSKIVNMTIETFKFYINII</sequence>
<dbReference type="Proteomes" id="UP000192356">
    <property type="component" value="Unassembled WGS sequence"/>
</dbReference>
<feature type="transmembrane region" description="Helical" evidence="1">
    <location>
        <begin position="21"/>
        <end position="43"/>
    </location>
</feature>
<evidence type="ECO:0000256" key="1">
    <source>
        <dbReference type="SAM" id="Phobius"/>
    </source>
</evidence>
<organism evidence="2 3">
    <name type="scientific">Hepatospora eriocheir</name>
    <dbReference type="NCBI Taxonomy" id="1081669"/>
    <lineage>
        <taxon>Eukaryota</taxon>
        <taxon>Fungi</taxon>
        <taxon>Fungi incertae sedis</taxon>
        <taxon>Microsporidia</taxon>
        <taxon>Hepatosporidae</taxon>
        <taxon>Hepatospora</taxon>
    </lineage>
</organism>
<dbReference type="AlphaFoldDB" id="A0A1X0QCH5"/>
<keyword evidence="1" id="KW-1133">Transmembrane helix</keyword>
<reference evidence="2 3" key="1">
    <citation type="journal article" date="2017" name="Environ. Microbiol.">
        <title>Decay of the glycolytic pathway and adaptation to intranuclear parasitism within Enterocytozoonidae microsporidia.</title>
        <authorList>
            <person name="Wiredu Boakye D."/>
            <person name="Jaroenlak P."/>
            <person name="Prachumwat A."/>
            <person name="Williams T.A."/>
            <person name="Bateman K.S."/>
            <person name="Itsathitphaisarn O."/>
            <person name="Sritunyalucksana K."/>
            <person name="Paszkiewicz K.H."/>
            <person name="Moore K.A."/>
            <person name="Stentiford G.D."/>
            <person name="Williams B.A."/>
        </authorList>
    </citation>
    <scope>NUCLEOTIDE SEQUENCE [LARGE SCALE GENOMIC DNA]</scope>
    <source>
        <strain evidence="2 3">GB1</strain>
    </source>
</reference>
<keyword evidence="1" id="KW-0812">Transmembrane</keyword>
<comment type="caution">
    <text evidence="2">The sequence shown here is derived from an EMBL/GenBank/DDBJ whole genome shotgun (WGS) entry which is preliminary data.</text>
</comment>
<dbReference type="EMBL" id="LVKB01000022">
    <property type="protein sequence ID" value="ORD97442.1"/>
    <property type="molecule type" value="Genomic_DNA"/>
</dbReference>
<dbReference type="VEuPathDB" id="MicrosporidiaDB:HERIO_674"/>
<accession>A0A1X0QCH5</accession>